<organism evidence="2 3">
    <name type="scientific">Mycena albidolilacea</name>
    <dbReference type="NCBI Taxonomy" id="1033008"/>
    <lineage>
        <taxon>Eukaryota</taxon>
        <taxon>Fungi</taxon>
        <taxon>Dikarya</taxon>
        <taxon>Basidiomycota</taxon>
        <taxon>Agaricomycotina</taxon>
        <taxon>Agaricomycetes</taxon>
        <taxon>Agaricomycetidae</taxon>
        <taxon>Agaricales</taxon>
        <taxon>Marasmiineae</taxon>
        <taxon>Mycenaceae</taxon>
        <taxon>Mycena</taxon>
    </lineage>
</organism>
<protein>
    <submittedName>
        <fullName evidence="2">Uncharacterized protein</fullName>
    </submittedName>
</protein>
<keyword evidence="3" id="KW-1185">Reference proteome</keyword>
<feature type="region of interest" description="Disordered" evidence="1">
    <location>
        <begin position="100"/>
        <end position="124"/>
    </location>
</feature>
<evidence type="ECO:0000256" key="1">
    <source>
        <dbReference type="SAM" id="MobiDB-lite"/>
    </source>
</evidence>
<dbReference type="AlphaFoldDB" id="A0AAD6ZH36"/>
<feature type="region of interest" description="Disordered" evidence="1">
    <location>
        <begin position="281"/>
        <end position="302"/>
    </location>
</feature>
<feature type="region of interest" description="Disordered" evidence="1">
    <location>
        <begin position="27"/>
        <end position="86"/>
    </location>
</feature>
<feature type="compositionally biased region" description="Acidic residues" evidence="1">
    <location>
        <begin position="332"/>
        <end position="342"/>
    </location>
</feature>
<reference evidence="2" key="1">
    <citation type="submission" date="2023-03" db="EMBL/GenBank/DDBJ databases">
        <title>Massive genome expansion in bonnet fungi (Mycena s.s.) driven by repeated elements and novel gene families across ecological guilds.</title>
        <authorList>
            <consortium name="Lawrence Berkeley National Laboratory"/>
            <person name="Harder C.B."/>
            <person name="Miyauchi S."/>
            <person name="Viragh M."/>
            <person name="Kuo A."/>
            <person name="Thoen E."/>
            <person name="Andreopoulos B."/>
            <person name="Lu D."/>
            <person name="Skrede I."/>
            <person name="Drula E."/>
            <person name="Henrissat B."/>
            <person name="Morin E."/>
            <person name="Kohler A."/>
            <person name="Barry K."/>
            <person name="LaButti K."/>
            <person name="Morin E."/>
            <person name="Salamov A."/>
            <person name="Lipzen A."/>
            <person name="Mereny Z."/>
            <person name="Hegedus B."/>
            <person name="Baldrian P."/>
            <person name="Stursova M."/>
            <person name="Weitz H."/>
            <person name="Taylor A."/>
            <person name="Grigoriev I.V."/>
            <person name="Nagy L.G."/>
            <person name="Martin F."/>
            <person name="Kauserud H."/>
        </authorList>
    </citation>
    <scope>NUCLEOTIDE SEQUENCE</scope>
    <source>
        <strain evidence="2">CBHHK002</strain>
    </source>
</reference>
<gene>
    <name evidence="2" type="ORF">DFH08DRAFT_818657</name>
</gene>
<accession>A0AAD6ZH36</accession>
<sequence>MVTCSQSALAEWRQKALNSQTMNTAVAAAATPTKAPPKTKPQAAKKKTLKTKSKKATPAAADVAYSDESGLNTEPNHSGNPDNLAINNTAKTQENTAPADHDVLTHPQKNTSGKSPPPPTEHKCFDDLATNDTMMTQENTARADDNVLIHPEKPVPGEVPANTSKEVVVQAGNNTQIQPMMPSTCLAGAAGNWNADMPACMPAPGTRPRIFQARTTSSRMTGTTAVDSGNKNPTLKFSVKKEPNKIFDLDVLEYHEMAKPPTPPRHRSMSPKAYTTAIPTPFAIATSSAPRTPILKSDLDDRDDDYEATQALKRRAKTWERNHSGRVSPSTESEDEEEDQAMEQEASPELKSKKPRGKQKQKGKQKAVTAEVEADGEEGRRTQNTTSPADLYNKFLQDVDGLATECGKSSTSLHEELHLIAKLLCHLCMEYVAEVPCSIRKI</sequence>
<dbReference type="Proteomes" id="UP001218218">
    <property type="component" value="Unassembled WGS sequence"/>
</dbReference>
<evidence type="ECO:0000313" key="3">
    <source>
        <dbReference type="Proteomes" id="UP001218218"/>
    </source>
</evidence>
<comment type="caution">
    <text evidence="2">The sequence shown here is derived from an EMBL/GenBank/DDBJ whole genome shotgun (WGS) entry which is preliminary data.</text>
</comment>
<proteinExistence type="predicted"/>
<feature type="compositionally biased region" description="Basic residues" evidence="1">
    <location>
        <begin position="353"/>
        <end position="365"/>
    </location>
</feature>
<feature type="compositionally biased region" description="Basic residues" evidence="1">
    <location>
        <begin position="43"/>
        <end position="55"/>
    </location>
</feature>
<evidence type="ECO:0000313" key="2">
    <source>
        <dbReference type="EMBL" id="KAJ7321289.1"/>
    </source>
</evidence>
<feature type="region of interest" description="Disordered" evidence="1">
    <location>
        <begin position="317"/>
        <end position="387"/>
    </location>
</feature>
<name>A0AAD6ZH36_9AGAR</name>
<dbReference type="EMBL" id="JARIHO010000051">
    <property type="protein sequence ID" value="KAJ7321289.1"/>
    <property type="molecule type" value="Genomic_DNA"/>
</dbReference>
<feature type="compositionally biased region" description="Polar residues" evidence="1">
    <location>
        <begin position="69"/>
        <end position="86"/>
    </location>
</feature>